<organism evidence="1 2">
    <name type="scientific">Portunus trituberculatus</name>
    <name type="common">Swimming crab</name>
    <name type="synonym">Neptunus trituberculatus</name>
    <dbReference type="NCBI Taxonomy" id="210409"/>
    <lineage>
        <taxon>Eukaryota</taxon>
        <taxon>Metazoa</taxon>
        <taxon>Ecdysozoa</taxon>
        <taxon>Arthropoda</taxon>
        <taxon>Crustacea</taxon>
        <taxon>Multicrustacea</taxon>
        <taxon>Malacostraca</taxon>
        <taxon>Eumalacostraca</taxon>
        <taxon>Eucarida</taxon>
        <taxon>Decapoda</taxon>
        <taxon>Pleocyemata</taxon>
        <taxon>Brachyura</taxon>
        <taxon>Eubrachyura</taxon>
        <taxon>Portunoidea</taxon>
        <taxon>Portunidae</taxon>
        <taxon>Portuninae</taxon>
        <taxon>Portunus</taxon>
    </lineage>
</organism>
<evidence type="ECO:0000313" key="2">
    <source>
        <dbReference type="Proteomes" id="UP000324222"/>
    </source>
</evidence>
<protein>
    <submittedName>
        <fullName evidence="1">Uncharacterized protein</fullName>
    </submittedName>
</protein>
<reference evidence="1 2" key="1">
    <citation type="submission" date="2019-05" db="EMBL/GenBank/DDBJ databases">
        <title>Another draft genome of Portunus trituberculatus and its Hox gene families provides insights of decapod evolution.</title>
        <authorList>
            <person name="Jeong J.-H."/>
            <person name="Song I."/>
            <person name="Kim S."/>
            <person name="Choi T."/>
            <person name="Kim D."/>
            <person name="Ryu S."/>
            <person name="Kim W."/>
        </authorList>
    </citation>
    <scope>NUCLEOTIDE SEQUENCE [LARGE SCALE GENOMIC DNA]</scope>
    <source>
        <tissue evidence="1">Muscle</tissue>
    </source>
</reference>
<dbReference type="EMBL" id="VSRR010145538">
    <property type="protein sequence ID" value="MPD05344.1"/>
    <property type="molecule type" value="Genomic_DNA"/>
</dbReference>
<gene>
    <name evidence="1" type="ORF">E2C01_101083</name>
</gene>
<evidence type="ECO:0000313" key="1">
    <source>
        <dbReference type="EMBL" id="MPD05344.1"/>
    </source>
</evidence>
<proteinExistence type="predicted"/>
<sequence>MCSLFILCVLS</sequence>
<dbReference type="Proteomes" id="UP000324222">
    <property type="component" value="Unassembled WGS sequence"/>
</dbReference>
<accession>A0A5B7KEY8</accession>
<keyword evidence="2" id="KW-1185">Reference proteome</keyword>
<comment type="caution">
    <text evidence="1">The sequence shown here is derived from an EMBL/GenBank/DDBJ whole genome shotgun (WGS) entry which is preliminary data.</text>
</comment>
<name>A0A5B7KEY8_PORTR</name>